<dbReference type="OrthoDB" id="420380at2759"/>
<dbReference type="GeneID" id="17301291"/>
<accession>L1J8C5</accession>
<keyword evidence="4" id="KW-0560">Oxidoreductase</keyword>
<dbReference type="PANTHER" id="PTHR10869">
    <property type="entry name" value="PROLYL 4-HYDROXYLASE ALPHA SUBUNIT"/>
    <property type="match status" value="1"/>
</dbReference>
<reference evidence="8" key="3">
    <citation type="submission" date="2016-03" db="UniProtKB">
        <authorList>
            <consortium name="EnsemblProtists"/>
        </authorList>
    </citation>
    <scope>IDENTIFICATION</scope>
</reference>
<dbReference type="STRING" id="905079.L1J8C5"/>
<protein>
    <recommendedName>
        <fullName evidence="6">Fe2OG dioxygenase domain-containing protein</fullName>
    </recommendedName>
</protein>
<dbReference type="PaxDb" id="55529-EKX44602"/>
<dbReference type="GO" id="GO:0005506">
    <property type="term" value="F:iron ion binding"/>
    <property type="evidence" value="ECO:0007669"/>
    <property type="project" value="InterPro"/>
</dbReference>
<feature type="domain" description="Fe2OG dioxygenase" evidence="6">
    <location>
        <begin position="107"/>
        <end position="240"/>
    </location>
</feature>
<evidence type="ECO:0000313" key="8">
    <source>
        <dbReference type="EnsemblProtists" id="EKX44602"/>
    </source>
</evidence>
<evidence type="ECO:0000256" key="3">
    <source>
        <dbReference type="ARBA" id="ARBA00022964"/>
    </source>
</evidence>
<dbReference type="Proteomes" id="UP000011087">
    <property type="component" value="Unassembled WGS sequence"/>
</dbReference>
<keyword evidence="3" id="KW-0223">Dioxygenase</keyword>
<evidence type="ECO:0000313" key="9">
    <source>
        <dbReference type="Proteomes" id="UP000011087"/>
    </source>
</evidence>
<name>L1J8C5_GUITC</name>
<evidence type="ECO:0000256" key="5">
    <source>
        <dbReference type="ARBA" id="ARBA00023004"/>
    </source>
</evidence>
<evidence type="ECO:0000256" key="4">
    <source>
        <dbReference type="ARBA" id="ARBA00023002"/>
    </source>
</evidence>
<dbReference type="GO" id="GO:0031418">
    <property type="term" value="F:L-ascorbic acid binding"/>
    <property type="evidence" value="ECO:0007669"/>
    <property type="project" value="InterPro"/>
</dbReference>
<keyword evidence="2" id="KW-0479">Metal-binding</keyword>
<dbReference type="Gene3D" id="2.60.120.620">
    <property type="entry name" value="q2cbj1_9rhob like domain"/>
    <property type="match status" value="1"/>
</dbReference>
<dbReference type="KEGG" id="gtt:GUITHDRAFT_71994"/>
<dbReference type="eggNOG" id="KOG1591">
    <property type="taxonomic scope" value="Eukaryota"/>
</dbReference>
<dbReference type="PANTHER" id="PTHR10869:SF246">
    <property type="entry name" value="TRANSMEMBRANE PROLYL 4-HYDROXYLASE"/>
    <property type="match status" value="1"/>
</dbReference>
<dbReference type="InterPro" id="IPR005123">
    <property type="entry name" value="Oxoglu/Fe-dep_dioxygenase_dom"/>
</dbReference>
<dbReference type="EnsemblProtists" id="EKX44602">
    <property type="protein sequence ID" value="EKX44602"/>
    <property type="gene ID" value="GUITHDRAFT_71994"/>
</dbReference>
<gene>
    <name evidence="7" type="ORF">GUITHDRAFT_71994</name>
</gene>
<organism evidence="7">
    <name type="scientific">Guillardia theta (strain CCMP2712)</name>
    <name type="common">Cryptophyte</name>
    <dbReference type="NCBI Taxonomy" id="905079"/>
    <lineage>
        <taxon>Eukaryota</taxon>
        <taxon>Cryptophyceae</taxon>
        <taxon>Pyrenomonadales</taxon>
        <taxon>Geminigeraceae</taxon>
        <taxon>Guillardia</taxon>
    </lineage>
</organism>
<evidence type="ECO:0000313" key="7">
    <source>
        <dbReference type="EMBL" id="EKX44602.1"/>
    </source>
</evidence>
<dbReference type="HOGENOM" id="CLU_058132_1_0_1"/>
<reference evidence="7 9" key="1">
    <citation type="journal article" date="2012" name="Nature">
        <title>Algal genomes reveal evolutionary mosaicism and the fate of nucleomorphs.</title>
        <authorList>
            <consortium name="DOE Joint Genome Institute"/>
            <person name="Curtis B.A."/>
            <person name="Tanifuji G."/>
            <person name="Burki F."/>
            <person name="Gruber A."/>
            <person name="Irimia M."/>
            <person name="Maruyama S."/>
            <person name="Arias M.C."/>
            <person name="Ball S.G."/>
            <person name="Gile G.H."/>
            <person name="Hirakawa Y."/>
            <person name="Hopkins J.F."/>
            <person name="Kuo A."/>
            <person name="Rensing S.A."/>
            <person name="Schmutz J."/>
            <person name="Symeonidi A."/>
            <person name="Elias M."/>
            <person name="Eveleigh R.J."/>
            <person name="Herman E.K."/>
            <person name="Klute M.J."/>
            <person name="Nakayama T."/>
            <person name="Obornik M."/>
            <person name="Reyes-Prieto A."/>
            <person name="Armbrust E.V."/>
            <person name="Aves S.J."/>
            <person name="Beiko R.G."/>
            <person name="Coutinho P."/>
            <person name="Dacks J.B."/>
            <person name="Durnford D.G."/>
            <person name="Fast N.M."/>
            <person name="Green B.R."/>
            <person name="Grisdale C.J."/>
            <person name="Hempel F."/>
            <person name="Henrissat B."/>
            <person name="Hoppner M.P."/>
            <person name="Ishida K."/>
            <person name="Kim E."/>
            <person name="Koreny L."/>
            <person name="Kroth P.G."/>
            <person name="Liu Y."/>
            <person name="Malik S.B."/>
            <person name="Maier U.G."/>
            <person name="McRose D."/>
            <person name="Mock T."/>
            <person name="Neilson J.A."/>
            <person name="Onodera N.T."/>
            <person name="Poole A.M."/>
            <person name="Pritham E.J."/>
            <person name="Richards T.A."/>
            <person name="Rocap G."/>
            <person name="Roy S.W."/>
            <person name="Sarai C."/>
            <person name="Schaack S."/>
            <person name="Shirato S."/>
            <person name="Slamovits C.H."/>
            <person name="Spencer D.F."/>
            <person name="Suzuki S."/>
            <person name="Worden A.Z."/>
            <person name="Zauner S."/>
            <person name="Barry K."/>
            <person name="Bell C."/>
            <person name="Bharti A.K."/>
            <person name="Crow J.A."/>
            <person name="Grimwood J."/>
            <person name="Kramer R."/>
            <person name="Lindquist E."/>
            <person name="Lucas S."/>
            <person name="Salamov A."/>
            <person name="McFadden G.I."/>
            <person name="Lane C.E."/>
            <person name="Keeling P.J."/>
            <person name="Gray M.W."/>
            <person name="Grigoriev I.V."/>
            <person name="Archibald J.M."/>
        </authorList>
    </citation>
    <scope>NUCLEOTIDE SEQUENCE</scope>
    <source>
        <strain evidence="7 9">CCMP2712</strain>
    </source>
</reference>
<dbReference type="GO" id="GO:0005783">
    <property type="term" value="C:endoplasmic reticulum"/>
    <property type="evidence" value="ECO:0007669"/>
    <property type="project" value="TreeGrafter"/>
</dbReference>
<keyword evidence="5" id="KW-0408">Iron</keyword>
<dbReference type="EMBL" id="JH993003">
    <property type="protein sequence ID" value="EKX44602.1"/>
    <property type="molecule type" value="Genomic_DNA"/>
</dbReference>
<sequence>MVSGEKFVVPLPPSSRTVEVKRLSSTPRLFVVENFLSAEECEEIIKTATPLLAPSTVLKQGDQSNGEEKVKDEVRTSETAWLMDKKVPIVAKIRQRVEELIRIPMSYAEDMQVLKYTFKQHYHVHYDFFDPKMYPGRWSSGHNRLVTVFFYLTSVEKGGETIFPFGNTSAEEHHKIQSWGPCENAVESSIKVKPVRGSAVIFYLMKPHGHTHGELDHTSLHGGCDPIVGEKWAANYWIRNGPVQ</sequence>
<evidence type="ECO:0000256" key="1">
    <source>
        <dbReference type="ARBA" id="ARBA00001961"/>
    </source>
</evidence>
<dbReference type="GO" id="GO:0004656">
    <property type="term" value="F:procollagen-proline 4-dioxygenase activity"/>
    <property type="evidence" value="ECO:0007669"/>
    <property type="project" value="TreeGrafter"/>
</dbReference>
<dbReference type="SMART" id="SM00702">
    <property type="entry name" value="P4Hc"/>
    <property type="match status" value="1"/>
</dbReference>
<dbReference type="PROSITE" id="PS51471">
    <property type="entry name" value="FE2OG_OXY"/>
    <property type="match status" value="1"/>
</dbReference>
<dbReference type="InterPro" id="IPR044862">
    <property type="entry name" value="Pro_4_hyd_alph_FE2OG_OXY"/>
</dbReference>
<evidence type="ECO:0000256" key="2">
    <source>
        <dbReference type="ARBA" id="ARBA00022723"/>
    </source>
</evidence>
<dbReference type="OMA" id="CAHCRIE"/>
<reference evidence="9" key="2">
    <citation type="submission" date="2012-11" db="EMBL/GenBank/DDBJ databases">
        <authorList>
            <person name="Kuo A."/>
            <person name="Curtis B.A."/>
            <person name="Tanifuji G."/>
            <person name="Burki F."/>
            <person name="Gruber A."/>
            <person name="Irimia M."/>
            <person name="Maruyama S."/>
            <person name="Arias M.C."/>
            <person name="Ball S.G."/>
            <person name="Gile G.H."/>
            <person name="Hirakawa Y."/>
            <person name="Hopkins J.F."/>
            <person name="Rensing S.A."/>
            <person name="Schmutz J."/>
            <person name="Symeonidi A."/>
            <person name="Elias M."/>
            <person name="Eveleigh R.J."/>
            <person name="Herman E.K."/>
            <person name="Klute M.J."/>
            <person name="Nakayama T."/>
            <person name="Obornik M."/>
            <person name="Reyes-Prieto A."/>
            <person name="Armbrust E.V."/>
            <person name="Aves S.J."/>
            <person name="Beiko R.G."/>
            <person name="Coutinho P."/>
            <person name="Dacks J.B."/>
            <person name="Durnford D.G."/>
            <person name="Fast N.M."/>
            <person name="Green B.R."/>
            <person name="Grisdale C."/>
            <person name="Hempe F."/>
            <person name="Henrissat B."/>
            <person name="Hoppner M.P."/>
            <person name="Ishida K.-I."/>
            <person name="Kim E."/>
            <person name="Koreny L."/>
            <person name="Kroth P.G."/>
            <person name="Liu Y."/>
            <person name="Malik S.-B."/>
            <person name="Maier U.G."/>
            <person name="McRose D."/>
            <person name="Mock T."/>
            <person name="Neilson J.A."/>
            <person name="Onodera N.T."/>
            <person name="Poole A.M."/>
            <person name="Pritham E.J."/>
            <person name="Richards T.A."/>
            <person name="Rocap G."/>
            <person name="Roy S.W."/>
            <person name="Sarai C."/>
            <person name="Schaack S."/>
            <person name="Shirato S."/>
            <person name="Slamovits C.H."/>
            <person name="Spencer D.F."/>
            <person name="Suzuki S."/>
            <person name="Worden A.Z."/>
            <person name="Zauner S."/>
            <person name="Barry K."/>
            <person name="Bell C."/>
            <person name="Bharti A.K."/>
            <person name="Crow J.A."/>
            <person name="Grimwood J."/>
            <person name="Kramer R."/>
            <person name="Lindquist E."/>
            <person name="Lucas S."/>
            <person name="Salamov A."/>
            <person name="McFadden G.I."/>
            <person name="Lane C.E."/>
            <person name="Keeling P.J."/>
            <person name="Gray M.W."/>
            <person name="Grigoriev I.V."/>
            <person name="Archibald J.M."/>
        </authorList>
    </citation>
    <scope>NUCLEOTIDE SEQUENCE</scope>
    <source>
        <strain evidence="9">CCMP2712</strain>
    </source>
</reference>
<dbReference type="InterPro" id="IPR006620">
    <property type="entry name" value="Pro_4_hyd_alph"/>
</dbReference>
<dbReference type="RefSeq" id="XP_005831582.1">
    <property type="nucleotide sequence ID" value="XM_005831525.1"/>
</dbReference>
<dbReference type="InterPro" id="IPR045054">
    <property type="entry name" value="P4HA-like"/>
</dbReference>
<comment type="cofactor">
    <cofactor evidence="1">
        <name>L-ascorbate</name>
        <dbReference type="ChEBI" id="CHEBI:38290"/>
    </cofactor>
</comment>
<dbReference type="Pfam" id="PF13640">
    <property type="entry name" value="2OG-FeII_Oxy_3"/>
    <property type="match status" value="1"/>
</dbReference>
<dbReference type="AlphaFoldDB" id="L1J8C5"/>
<keyword evidence="9" id="KW-1185">Reference proteome</keyword>
<evidence type="ECO:0000259" key="6">
    <source>
        <dbReference type="PROSITE" id="PS51471"/>
    </source>
</evidence>
<proteinExistence type="predicted"/>